<dbReference type="AlphaFoldDB" id="A0A8J2LSL4"/>
<evidence type="ECO:0000313" key="2">
    <source>
        <dbReference type="EMBL" id="CAG7835867.1"/>
    </source>
</evidence>
<protein>
    <submittedName>
        <fullName evidence="2">Uncharacterized protein</fullName>
    </submittedName>
</protein>
<name>A0A8J2LSL4_9HEXA</name>
<feature type="region of interest" description="Disordered" evidence="1">
    <location>
        <begin position="1"/>
        <end position="61"/>
    </location>
</feature>
<feature type="compositionally biased region" description="Polar residues" evidence="1">
    <location>
        <begin position="79"/>
        <end position="90"/>
    </location>
</feature>
<keyword evidence="3" id="KW-1185">Reference proteome</keyword>
<proteinExistence type="predicted"/>
<evidence type="ECO:0000256" key="1">
    <source>
        <dbReference type="SAM" id="MobiDB-lite"/>
    </source>
</evidence>
<dbReference type="EMBL" id="CAJVCH010570783">
    <property type="protein sequence ID" value="CAG7835867.1"/>
    <property type="molecule type" value="Genomic_DNA"/>
</dbReference>
<accession>A0A8J2LSL4</accession>
<feature type="compositionally biased region" description="Polar residues" evidence="1">
    <location>
        <begin position="100"/>
        <end position="112"/>
    </location>
</feature>
<sequence>MDAWTSSDHLHELMHTDDATRSMLPLSPVIKKEDLGSPFSPGSPSDRPLCSPTMSTTMSSTTAHLPTEMEYSNGGCGFSTASTSPKSDLMSSFRPVDTSGMMSQDSSSTICITSGRRKSGYESSSSPDSPDRHFCSSTTQSNGDLNHSRVEVNS</sequence>
<reference evidence="2" key="1">
    <citation type="submission" date="2021-06" db="EMBL/GenBank/DDBJ databases">
        <authorList>
            <person name="Hodson N. C."/>
            <person name="Mongue J. A."/>
            <person name="Jaron S. K."/>
        </authorList>
    </citation>
    <scope>NUCLEOTIDE SEQUENCE</scope>
</reference>
<feature type="compositionally biased region" description="Polar residues" evidence="1">
    <location>
        <begin position="135"/>
        <end position="145"/>
    </location>
</feature>
<organism evidence="2 3">
    <name type="scientific">Allacma fusca</name>
    <dbReference type="NCBI Taxonomy" id="39272"/>
    <lineage>
        <taxon>Eukaryota</taxon>
        <taxon>Metazoa</taxon>
        <taxon>Ecdysozoa</taxon>
        <taxon>Arthropoda</taxon>
        <taxon>Hexapoda</taxon>
        <taxon>Collembola</taxon>
        <taxon>Symphypleona</taxon>
        <taxon>Sminthuridae</taxon>
        <taxon>Allacma</taxon>
    </lineage>
</organism>
<feature type="region of interest" description="Disordered" evidence="1">
    <location>
        <begin position="76"/>
        <end position="154"/>
    </location>
</feature>
<dbReference type="Proteomes" id="UP000708208">
    <property type="component" value="Unassembled WGS sequence"/>
</dbReference>
<gene>
    <name evidence="2" type="ORF">AFUS01_LOCUS45182</name>
</gene>
<comment type="caution">
    <text evidence="2">The sequence shown here is derived from an EMBL/GenBank/DDBJ whole genome shotgun (WGS) entry which is preliminary data.</text>
</comment>
<evidence type="ECO:0000313" key="3">
    <source>
        <dbReference type="Proteomes" id="UP000708208"/>
    </source>
</evidence>
<feature type="compositionally biased region" description="Basic and acidic residues" evidence="1">
    <location>
        <begin position="8"/>
        <end position="20"/>
    </location>
</feature>